<gene>
    <name evidence="2" type="ORF">U2F49_16125</name>
</gene>
<accession>A0AAW9J7I3</accession>
<protein>
    <submittedName>
        <fullName evidence="2">HNH endonuclease signature motif containing protein</fullName>
    </submittedName>
</protein>
<dbReference type="AlphaFoldDB" id="A0AAW9J7I3"/>
<dbReference type="InterPro" id="IPR003615">
    <property type="entry name" value="HNH_nuc"/>
</dbReference>
<evidence type="ECO:0000313" key="3">
    <source>
        <dbReference type="Proteomes" id="UP001292252"/>
    </source>
</evidence>
<dbReference type="InterPro" id="IPR002711">
    <property type="entry name" value="HNH"/>
</dbReference>
<dbReference type="GO" id="GO:0004519">
    <property type="term" value="F:endonuclease activity"/>
    <property type="evidence" value="ECO:0007669"/>
    <property type="project" value="UniProtKB-KW"/>
</dbReference>
<feature type="domain" description="HNH nuclease" evidence="1">
    <location>
        <begin position="96"/>
        <end position="145"/>
    </location>
</feature>
<proteinExistence type="predicted"/>
<dbReference type="GO" id="GO:0008270">
    <property type="term" value="F:zinc ion binding"/>
    <property type="evidence" value="ECO:0007669"/>
    <property type="project" value="InterPro"/>
</dbReference>
<keyword evidence="2" id="KW-0378">Hydrolase</keyword>
<dbReference type="SMART" id="SM00507">
    <property type="entry name" value="HNHc"/>
    <property type="match status" value="1"/>
</dbReference>
<keyword evidence="2" id="KW-0540">Nuclease</keyword>
<organism evidence="2 3">
    <name type="scientific">Bacillus thuringiensis</name>
    <dbReference type="NCBI Taxonomy" id="1428"/>
    <lineage>
        <taxon>Bacteria</taxon>
        <taxon>Bacillati</taxon>
        <taxon>Bacillota</taxon>
        <taxon>Bacilli</taxon>
        <taxon>Bacillales</taxon>
        <taxon>Bacillaceae</taxon>
        <taxon>Bacillus</taxon>
        <taxon>Bacillus cereus group</taxon>
    </lineage>
</organism>
<dbReference type="RefSeq" id="WP_136996554.1">
    <property type="nucleotide sequence ID" value="NZ_JAXOTW010000008.1"/>
</dbReference>
<dbReference type="EMBL" id="JAXOTW010000008">
    <property type="protein sequence ID" value="MDZ5477791.1"/>
    <property type="molecule type" value="Genomic_DNA"/>
</dbReference>
<name>A0AAW9J7I3_BACTU</name>
<dbReference type="Proteomes" id="UP001292252">
    <property type="component" value="Unassembled WGS sequence"/>
</dbReference>
<reference evidence="2" key="1">
    <citation type="submission" date="2023-12" db="EMBL/GenBank/DDBJ databases">
        <title>Genome sequence of Bacillus thuringiensis strain SS10.</title>
        <authorList>
            <person name="Rouis S."/>
        </authorList>
    </citation>
    <scope>NUCLEOTIDE SEQUENCE</scope>
    <source>
        <strain evidence="2">SS10</strain>
    </source>
</reference>
<keyword evidence="2" id="KW-0255">Endonuclease</keyword>
<dbReference type="Gene3D" id="1.10.30.50">
    <property type="match status" value="1"/>
</dbReference>
<dbReference type="GO" id="GO:0003676">
    <property type="term" value="F:nucleic acid binding"/>
    <property type="evidence" value="ECO:0007669"/>
    <property type="project" value="InterPro"/>
</dbReference>
<dbReference type="Pfam" id="PF01844">
    <property type="entry name" value="HNH"/>
    <property type="match status" value="1"/>
</dbReference>
<dbReference type="CDD" id="cd00085">
    <property type="entry name" value="HNHc"/>
    <property type="match status" value="1"/>
</dbReference>
<evidence type="ECO:0000259" key="1">
    <source>
        <dbReference type="SMART" id="SM00507"/>
    </source>
</evidence>
<sequence length="158" mass="18725">MQKDLNRTIELLQNFEIDRKKLFLQVLPYIQEVIVDLLRPSEEELLSWKTSNLGRIYFRDYLSIKCKKMPNEEQISALWNYYTGNTNTRRNKSLAKLFKQINPNEQFCSYCQSDKNIVVDHKIPLVKGGVDEIKNMQYLCSPCNLMKLGKYDYLELIC</sequence>
<comment type="caution">
    <text evidence="2">The sequence shown here is derived from an EMBL/GenBank/DDBJ whole genome shotgun (WGS) entry which is preliminary data.</text>
</comment>
<evidence type="ECO:0000313" key="2">
    <source>
        <dbReference type="EMBL" id="MDZ5477791.1"/>
    </source>
</evidence>